<evidence type="ECO:0000313" key="2">
    <source>
        <dbReference type="Proteomes" id="UP000504606"/>
    </source>
</evidence>
<protein>
    <submittedName>
        <fullName evidence="3">Uncharacterized protein LOC127749098 isoform X2</fullName>
    </submittedName>
</protein>
<name>A0A9C6TX47_FRAOC</name>
<proteinExistence type="predicted"/>
<feature type="region of interest" description="Disordered" evidence="1">
    <location>
        <begin position="1"/>
        <end position="20"/>
    </location>
</feature>
<feature type="compositionally biased region" description="Basic residues" evidence="1">
    <location>
        <begin position="1"/>
        <end position="10"/>
    </location>
</feature>
<sequence length="115" mass="12909">MERRSARRHGTATGEHQAAAVRCRRHDLRGGGGGGRPETSALMRALPRPGRPAPKSCCRVLFPRRSSARTSEERESCWPVPWPHPAFLVGRLLVSGSPVRRWPLREGTRPEMFFT</sequence>
<accession>A0A9C6TX47</accession>
<dbReference type="AlphaFoldDB" id="A0A9C6TX47"/>
<keyword evidence="2" id="KW-1185">Reference proteome</keyword>
<gene>
    <name evidence="3" type="primary">LOC127749098</name>
</gene>
<feature type="region of interest" description="Disordered" evidence="1">
    <location>
        <begin position="25"/>
        <end position="53"/>
    </location>
</feature>
<dbReference type="GeneID" id="127749098"/>
<dbReference type="Proteomes" id="UP000504606">
    <property type="component" value="Unplaced"/>
</dbReference>
<dbReference type="RefSeq" id="XP_052121795.1">
    <property type="nucleotide sequence ID" value="XM_052265835.1"/>
</dbReference>
<evidence type="ECO:0000313" key="3">
    <source>
        <dbReference type="RefSeq" id="XP_052121795.1"/>
    </source>
</evidence>
<evidence type="ECO:0000256" key="1">
    <source>
        <dbReference type="SAM" id="MobiDB-lite"/>
    </source>
</evidence>
<reference evidence="3" key="1">
    <citation type="submission" date="2025-08" db="UniProtKB">
        <authorList>
            <consortium name="RefSeq"/>
        </authorList>
    </citation>
    <scope>IDENTIFICATION</scope>
    <source>
        <tissue evidence="3">Whole organism</tissue>
    </source>
</reference>
<organism evidence="2 3">
    <name type="scientific">Frankliniella occidentalis</name>
    <name type="common">Western flower thrips</name>
    <name type="synonym">Euthrips occidentalis</name>
    <dbReference type="NCBI Taxonomy" id="133901"/>
    <lineage>
        <taxon>Eukaryota</taxon>
        <taxon>Metazoa</taxon>
        <taxon>Ecdysozoa</taxon>
        <taxon>Arthropoda</taxon>
        <taxon>Hexapoda</taxon>
        <taxon>Insecta</taxon>
        <taxon>Pterygota</taxon>
        <taxon>Neoptera</taxon>
        <taxon>Paraneoptera</taxon>
        <taxon>Thysanoptera</taxon>
        <taxon>Terebrantia</taxon>
        <taxon>Thripoidea</taxon>
        <taxon>Thripidae</taxon>
        <taxon>Frankliniella</taxon>
    </lineage>
</organism>